<evidence type="ECO:0000313" key="3">
    <source>
        <dbReference type="EMBL" id="PAA79673.1"/>
    </source>
</evidence>
<dbReference type="Gene3D" id="3.90.228.10">
    <property type="match status" value="1"/>
</dbReference>
<gene>
    <name evidence="3" type="ORF">BOX15_Mlig029249g2</name>
    <name evidence="2" type="ORF">BOX15_Mlig029249g3</name>
</gene>
<accession>A0A267FWM3</accession>
<feature type="transmembrane region" description="Helical" evidence="1">
    <location>
        <begin position="283"/>
        <end position="303"/>
    </location>
</feature>
<dbReference type="SUPFAM" id="SSF56399">
    <property type="entry name" value="ADP-ribosylation"/>
    <property type="match status" value="1"/>
</dbReference>
<comment type="caution">
    <text evidence="2">The sequence shown here is derived from an EMBL/GenBank/DDBJ whole genome shotgun (WGS) entry which is preliminary data.</text>
</comment>
<sequence length="334" mass="37561">MKQLKKWRKSLTAKSVKTTDTTRSTCSTSSTCTARTSKPYFSAVNRKPLLKDEPETATEYATVSELVTLYLYARPLNPLKSILIKSIERIEQPVLDARFHAARELLLVDSEPRLLIHDASLNDREKVFNEAGFTATEGPYGWGIYFLTENNSKRPSYSTQSGDQTLLLGEVLLGKEKLCDQPDPGLNLSKIQDEGCDSVLANNSLAGFGTCVVYRHEQATPRYLVTFEVTNNDFGRLSDHFYAAVRFLLMAVLSVPFAVFVALKLENVRERILDIFKSELCWLIFIFVLACAAAIGLIFIFLLDWLLSIGWIIQPFLVIVCLVTIPAFWRGIGQ</sequence>
<keyword evidence="1" id="KW-0812">Transmembrane</keyword>
<dbReference type="EMBL" id="NIVC01000621">
    <property type="protein sequence ID" value="PAA79673.1"/>
    <property type="molecule type" value="Genomic_DNA"/>
</dbReference>
<proteinExistence type="predicted"/>
<evidence type="ECO:0000313" key="4">
    <source>
        <dbReference type="Proteomes" id="UP000215902"/>
    </source>
</evidence>
<reference evidence="2 4" key="1">
    <citation type="submission" date="2017-06" db="EMBL/GenBank/DDBJ databases">
        <title>A platform for efficient transgenesis in Macrostomum lignano, a flatworm model organism for stem cell research.</title>
        <authorList>
            <person name="Berezikov E."/>
        </authorList>
    </citation>
    <scope>NUCLEOTIDE SEQUENCE [LARGE SCALE GENOMIC DNA]</scope>
    <source>
        <strain evidence="2">DV1</strain>
        <tissue evidence="2">Whole organism</tissue>
    </source>
</reference>
<evidence type="ECO:0008006" key="5">
    <source>
        <dbReference type="Google" id="ProtNLM"/>
    </source>
</evidence>
<feature type="transmembrane region" description="Helical" evidence="1">
    <location>
        <begin position="241"/>
        <end position="263"/>
    </location>
</feature>
<feature type="transmembrane region" description="Helical" evidence="1">
    <location>
        <begin position="309"/>
        <end position="329"/>
    </location>
</feature>
<evidence type="ECO:0000313" key="2">
    <source>
        <dbReference type="EMBL" id="PAA77467.1"/>
    </source>
</evidence>
<dbReference type="Proteomes" id="UP000215902">
    <property type="component" value="Unassembled WGS sequence"/>
</dbReference>
<dbReference type="AlphaFoldDB" id="A0A267FWM3"/>
<name>A0A267FWM3_9PLAT</name>
<dbReference type="EMBL" id="NIVC01000739">
    <property type="protein sequence ID" value="PAA77467.1"/>
    <property type="molecule type" value="Genomic_DNA"/>
</dbReference>
<keyword evidence="1" id="KW-0472">Membrane</keyword>
<keyword evidence="1" id="KW-1133">Transmembrane helix</keyword>
<keyword evidence="4" id="KW-1185">Reference proteome</keyword>
<organism evidence="2 4">
    <name type="scientific">Macrostomum lignano</name>
    <dbReference type="NCBI Taxonomy" id="282301"/>
    <lineage>
        <taxon>Eukaryota</taxon>
        <taxon>Metazoa</taxon>
        <taxon>Spiralia</taxon>
        <taxon>Lophotrochozoa</taxon>
        <taxon>Platyhelminthes</taxon>
        <taxon>Rhabditophora</taxon>
        <taxon>Macrostomorpha</taxon>
        <taxon>Macrostomida</taxon>
        <taxon>Macrostomidae</taxon>
        <taxon>Macrostomum</taxon>
    </lineage>
</organism>
<protein>
    <recommendedName>
        <fullName evidence="5">PARP catalytic domain-containing protein</fullName>
    </recommendedName>
</protein>
<evidence type="ECO:0000256" key="1">
    <source>
        <dbReference type="SAM" id="Phobius"/>
    </source>
</evidence>